<keyword evidence="5" id="KW-1185">Reference proteome</keyword>
<dbReference type="EMBL" id="JAAVXB010000007">
    <property type="protein sequence ID" value="NKF23334.1"/>
    <property type="molecule type" value="Genomic_DNA"/>
</dbReference>
<dbReference type="Pfam" id="PF05163">
    <property type="entry name" value="DinB"/>
    <property type="match status" value="1"/>
</dbReference>
<dbReference type="PANTHER" id="PTHR37302:SF1">
    <property type="entry name" value="PROTEIN DINB"/>
    <property type="match status" value="1"/>
</dbReference>
<evidence type="ECO:0000256" key="2">
    <source>
        <dbReference type="ARBA" id="ARBA00022723"/>
    </source>
</evidence>
<feature type="binding site" evidence="3">
    <location>
        <position position="130"/>
    </location>
    <ligand>
        <name>a divalent metal cation</name>
        <dbReference type="ChEBI" id="CHEBI:60240"/>
    </ligand>
</feature>
<evidence type="ECO:0000256" key="3">
    <source>
        <dbReference type="PIRSR" id="PIRSR607837-1"/>
    </source>
</evidence>
<comment type="caution">
    <text evidence="4">The sequence shown here is derived from an EMBL/GenBank/DDBJ whole genome shotgun (WGS) entry which is preliminary data.</text>
</comment>
<gene>
    <name evidence="4" type="ORF">G7Y82_13515</name>
</gene>
<protein>
    <submittedName>
        <fullName evidence="4">Damage-inducible protein DinB</fullName>
    </submittedName>
</protein>
<organism evidence="4 5">
    <name type="scientific">Solimonas marina</name>
    <dbReference type="NCBI Taxonomy" id="2714601"/>
    <lineage>
        <taxon>Bacteria</taxon>
        <taxon>Pseudomonadati</taxon>
        <taxon>Pseudomonadota</taxon>
        <taxon>Gammaproteobacteria</taxon>
        <taxon>Nevskiales</taxon>
        <taxon>Nevskiaceae</taxon>
        <taxon>Solimonas</taxon>
    </lineage>
</organism>
<feature type="binding site" evidence="3">
    <location>
        <position position="126"/>
    </location>
    <ligand>
        <name>a divalent metal cation</name>
        <dbReference type="ChEBI" id="CHEBI:60240"/>
    </ligand>
</feature>
<accession>A0A970B9G9</accession>
<dbReference type="AlphaFoldDB" id="A0A970B9G9"/>
<dbReference type="GO" id="GO:0046872">
    <property type="term" value="F:metal ion binding"/>
    <property type="evidence" value="ECO:0007669"/>
    <property type="project" value="UniProtKB-KW"/>
</dbReference>
<sequence length="174" mass="19643">MDLQTPLQYKIWADRRTLDAVARLDQRSASAAFAFARQQLNHMVRVEELFRARLIGAADPYASTNTHDVPQLTALDHRLMASNRWLQDYVRTLPPGEIGKYIRFAFVDGRNGMLTREEVIYHLINHGTYHRGAIGHALDLAGAHRPADTYTVFVHAAEPARRDAGPATDHRSSD</sequence>
<comment type="similarity">
    <text evidence="1">Belongs to the DinB family.</text>
</comment>
<dbReference type="InterPro" id="IPR034660">
    <property type="entry name" value="DinB/YfiT-like"/>
</dbReference>
<dbReference type="RefSeq" id="WP_168148652.1">
    <property type="nucleotide sequence ID" value="NZ_JAAVXB010000007.1"/>
</dbReference>
<evidence type="ECO:0000313" key="5">
    <source>
        <dbReference type="Proteomes" id="UP000653472"/>
    </source>
</evidence>
<keyword evidence="2 3" id="KW-0479">Metal-binding</keyword>
<feature type="binding site" evidence="3">
    <location>
        <position position="42"/>
    </location>
    <ligand>
        <name>a divalent metal cation</name>
        <dbReference type="ChEBI" id="CHEBI:60240"/>
    </ligand>
</feature>
<proteinExistence type="inferred from homology"/>
<name>A0A970B9G9_9GAMM</name>
<dbReference type="SUPFAM" id="SSF109854">
    <property type="entry name" value="DinB/YfiT-like putative metalloenzymes"/>
    <property type="match status" value="1"/>
</dbReference>
<evidence type="ECO:0000256" key="1">
    <source>
        <dbReference type="ARBA" id="ARBA00008635"/>
    </source>
</evidence>
<evidence type="ECO:0000313" key="4">
    <source>
        <dbReference type="EMBL" id="NKF23334.1"/>
    </source>
</evidence>
<dbReference type="PANTHER" id="PTHR37302">
    <property type="entry name" value="SLR1116 PROTEIN"/>
    <property type="match status" value="1"/>
</dbReference>
<dbReference type="Gene3D" id="1.20.120.450">
    <property type="entry name" value="dinb family like domain"/>
    <property type="match status" value="1"/>
</dbReference>
<reference evidence="4" key="1">
    <citation type="submission" date="2020-03" db="EMBL/GenBank/DDBJ databases">
        <title>Solimonas marina sp. nov., isolated from deep seawater of the Pacific Ocean.</title>
        <authorList>
            <person name="Liu X."/>
            <person name="Lai Q."/>
            <person name="Sun F."/>
            <person name="Gai Y."/>
            <person name="Li G."/>
            <person name="Shao Z."/>
        </authorList>
    </citation>
    <scope>NUCLEOTIDE SEQUENCE</scope>
    <source>
        <strain evidence="4">C16B3</strain>
    </source>
</reference>
<dbReference type="InterPro" id="IPR007837">
    <property type="entry name" value="DinB"/>
</dbReference>
<dbReference type="Proteomes" id="UP000653472">
    <property type="component" value="Unassembled WGS sequence"/>
</dbReference>